<keyword evidence="2" id="KW-1185">Reference proteome</keyword>
<name>A0ACB9MV27_BAUVA</name>
<evidence type="ECO:0000313" key="1">
    <source>
        <dbReference type="EMBL" id="KAI4328063.1"/>
    </source>
</evidence>
<comment type="caution">
    <text evidence="1">The sequence shown here is derived from an EMBL/GenBank/DDBJ whole genome shotgun (WGS) entry which is preliminary data.</text>
</comment>
<sequence>MASLGNPRAWVPYMNSKDCSQGFCSLYCPQWCYIVYPPPPPYEFPEEDSRPNFSPLVITIVGILASAFLLVSYYTVISKYCANRESAPRDNHDPNEELEDNHNPSLHEPWHSSTAGLDEALIKSITVCKYKKGDGLLGVTDCSVCLSEFQEDESVRLLPKCSHAFHLPCIDTWLKSHSNCPLCRASIFTFNPSAPQVAVPIVEISSRSEASTENQRASERVDSGSDSERDPVEEEIMQASEAPKHALRAYSDLSSLQGRHSIIEIRDEGYDSIRRSISMDHSFQSGLSVADVLHMNQDPDTLTEECSAEAGPSKRSSGESSKSSYKRRVLRCVLSPIAMKRSFSSGRFSLARNARGRQGIIPV</sequence>
<evidence type="ECO:0000313" key="2">
    <source>
        <dbReference type="Proteomes" id="UP000828941"/>
    </source>
</evidence>
<dbReference type="Proteomes" id="UP000828941">
    <property type="component" value="Chromosome 8"/>
</dbReference>
<reference evidence="1 2" key="1">
    <citation type="journal article" date="2022" name="DNA Res.">
        <title>Chromosomal-level genome assembly of the orchid tree Bauhinia variegata (Leguminosae; Cercidoideae) supports the allotetraploid origin hypothesis of Bauhinia.</title>
        <authorList>
            <person name="Zhong Y."/>
            <person name="Chen Y."/>
            <person name="Zheng D."/>
            <person name="Pang J."/>
            <person name="Liu Y."/>
            <person name="Luo S."/>
            <person name="Meng S."/>
            <person name="Qian L."/>
            <person name="Wei D."/>
            <person name="Dai S."/>
            <person name="Zhou R."/>
        </authorList>
    </citation>
    <scope>NUCLEOTIDE SEQUENCE [LARGE SCALE GENOMIC DNA]</scope>
    <source>
        <strain evidence="1">BV-YZ2020</strain>
    </source>
</reference>
<organism evidence="1 2">
    <name type="scientific">Bauhinia variegata</name>
    <name type="common">Purple orchid tree</name>
    <name type="synonym">Phanera variegata</name>
    <dbReference type="NCBI Taxonomy" id="167791"/>
    <lineage>
        <taxon>Eukaryota</taxon>
        <taxon>Viridiplantae</taxon>
        <taxon>Streptophyta</taxon>
        <taxon>Embryophyta</taxon>
        <taxon>Tracheophyta</taxon>
        <taxon>Spermatophyta</taxon>
        <taxon>Magnoliopsida</taxon>
        <taxon>eudicotyledons</taxon>
        <taxon>Gunneridae</taxon>
        <taxon>Pentapetalae</taxon>
        <taxon>rosids</taxon>
        <taxon>fabids</taxon>
        <taxon>Fabales</taxon>
        <taxon>Fabaceae</taxon>
        <taxon>Cercidoideae</taxon>
        <taxon>Cercideae</taxon>
        <taxon>Bauhiniinae</taxon>
        <taxon>Bauhinia</taxon>
    </lineage>
</organism>
<proteinExistence type="predicted"/>
<dbReference type="EMBL" id="CM039433">
    <property type="protein sequence ID" value="KAI4328063.1"/>
    <property type="molecule type" value="Genomic_DNA"/>
</dbReference>
<accession>A0ACB9MV27</accession>
<protein>
    <submittedName>
        <fullName evidence="1">Uncharacterized protein</fullName>
    </submittedName>
</protein>
<gene>
    <name evidence="1" type="ORF">L6164_020455</name>
</gene>